<dbReference type="InterPro" id="IPR050126">
    <property type="entry name" value="Ap4A_hydrolase"/>
</dbReference>
<dbReference type="PATRIC" id="fig|1637645.4.peg.3614"/>
<dbReference type="GO" id="GO:0016791">
    <property type="term" value="F:phosphatase activity"/>
    <property type="evidence" value="ECO:0007669"/>
    <property type="project" value="TreeGrafter"/>
</dbReference>
<dbReference type="GO" id="GO:0008803">
    <property type="term" value="F:bis(5'-nucleosyl)-tetraphosphatase (symmetrical) activity"/>
    <property type="evidence" value="ECO:0007669"/>
    <property type="project" value="TreeGrafter"/>
</dbReference>
<dbReference type="PROSITE" id="PS00125">
    <property type="entry name" value="SER_THR_PHOSPHATASE"/>
    <property type="match status" value="1"/>
</dbReference>
<dbReference type="OrthoDB" id="384253at2"/>
<dbReference type="PANTHER" id="PTHR42850:SF4">
    <property type="entry name" value="ZINC-DEPENDENT ENDOPOLYPHOSPHATASE"/>
    <property type="match status" value="1"/>
</dbReference>
<dbReference type="EMBL" id="LATL02000181">
    <property type="protein sequence ID" value="KKD39321.1"/>
    <property type="molecule type" value="Genomic_DNA"/>
</dbReference>
<dbReference type="RefSeq" id="WP_046277229.1">
    <property type="nucleotide sequence ID" value="NZ_LATL02000181.1"/>
</dbReference>
<dbReference type="InterPro" id="IPR004843">
    <property type="entry name" value="Calcineurin-like_PHP"/>
</dbReference>
<dbReference type="InterPro" id="IPR006186">
    <property type="entry name" value="Ser/Thr-sp_prot-phosphatase"/>
</dbReference>
<dbReference type="Pfam" id="PF00149">
    <property type="entry name" value="Metallophos"/>
    <property type="match status" value="1"/>
</dbReference>
<dbReference type="PANTHER" id="PTHR42850">
    <property type="entry name" value="METALLOPHOSPHOESTERASE"/>
    <property type="match status" value="1"/>
</dbReference>
<proteinExistence type="predicted"/>
<evidence type="ECO:0000259" key="1">
    <source>
        <dbReference type="PROSITE" id="PS00125"/>
    </source>
</evidence>
<gene>
    <name evidence="2" type="ORF">WN50_04100</name>
</gene>
<dbReference type="InterPro" id="IPR029052">
    <property type="entry name" value="Metallo-depent_PP-like"/>
</dbReference>
<protein>
    <submittedName>
        <fullName evidence="2">Serine/threonine protein phosphatase</fullName>
    </submittedName>
</protein>
<reference evidence="2 3" key="1">
    <citation type="submission" date="2015-06" db="EMBL/GenBank/DDBJ databases">
        <title>Draft genome assembly of filamentous brackish cyanobacterium Limnoraphis robusta strain CS-951.</title>
        <authorList>
            <person name="Willis A."/>
            <person name="Parks M."/>
            <person name="Burford M.A."/>
        </authorList>
    </citation>
    <scope>NUCLEOTIDE SEQUENCE [LARGE SCALE GENOMIC DNA]</scope>
    <source>
        <strain evidence="2 3">CS-951</strain>
    </source>
</reference>
<organism evidence="2 3">
    <name type="scientific">Limnoraphis robusta CS-951</name>
    <dbReference type="NCBI Taxonomy" id="1637645"/>
    <lineage>
        <taxon>Bacteria</taxon>
        <taxon>Bacillati</taxon>
        <taxon>Cyanobacteriota</taxon>
        <taxon>Cyanophyceae</taxon>
        <taxon>Oscillatoriophycideae</taxon>
        <taxon>Oscillatoriales</taxon>
        <taxon>Sirenicapillariaceae</taxon>
        <taxon>Limnoraphis</taxon>
    </lineage>
</organism>
<dbReference type="Gene3D" id="3.60.21.10">
    <property type="match status" value="1"/>
</dbReference>
<comment type="caution">
    <text evidence="2">The sequence shown here is derived from an EMBL/GenBank/DDBJ whole genome shotgun (WGS) entry which is preliminary data.</text>
</comment>
<sequence length="234" mass="26446">MRILAIGDIHGCSKAFDTLMQAVKLQPDDRMITLGDYVDRGPDSKGVIDRLIGLNHTGQLVALRGNHEIMMLDAYCDRHRLEGWLACGGRETLASYTSSSKKKGQLDNIPDEHWNFVANICQDWWETKDHFFVHGNVNPHKPLSQQSSHDLFWTRFYHAQPHYSGKTMICGHTSQKSGQPISLGYAICIDTWVYGKGWLTCLDVNSGEIWQANQKGQLRTALIEEFSTYCAISS</sequence>
<dbReference type="Proteomes" id="UP000033607">
    <property type="component" value="Unassembled WGS sequence"/>
</dbReference>
<dbReference type="GO" id="GO:0110154">
    <property type="term" value="P:RNA decapping"/>
    <property type="evidence" value="ECO:0007669"/>
    <property type="project" value="TreeGrafter"/>
</dbReference>
<dbReference type="CDD" id="cd00144">
    <property type="entry name" value="MPP_PPP_family"/>
    <property type="match status" value="1"/>
</dbReference>
<evidence type="ECO:0000313" key="3">
    <source>
        <dbReference type="Proteomes" id="UP000033607"/>
    </source>
</evidence>
<name>A0A0F5YKA3_9CYAN</name>
<feature type="domain" description="Serine/threonine specific protein phosphatases" evidence="1">
    <location>
        <begin position="63"/>
        <end position="68"/>
    </location>
</feature>
<dbReference type="AlphaFoldDB" id="A0A0F5YKA3"/>
<evidence type="ECO:0000313" key="2">
    <source>
        <dbReference type="EMBL" id="KKD39321.1"/>
    </source>
</evidence>
<accession>A0A0F5YKA3</accession>
<dbReference type="SUPFAM" id="SSF56300">
    <property type="entry name" value="Metallo-dependent phosphatases"/>
    <property type="match status" value="1"/>
</dbReference>
<dbReference type="GO" id="GO:0005737">
    <property type="term" value="C:cytoplasm"/>
    <property type="evidence" value="ECO:0007669"/>
    <property type="project" value="TreeGrafter"/>
</dbReference>